<dbReference type="InterPro" id="IPR012337">
    <property type="entry name" value="RNaseH-like_sf"/>
</dbReference>
<dbReference type="AlphaFoldDB" id="A0A1E1WBH3"/>
<protein>
    <recommendedName>
        <fullName evidence="2">DUF4371 domain-containing protein</fullName>
    </recommendedName>
</protein>
<dbReference type="InterPro" id="IPR052717">
    <property type="entry name" value="Vacuolar_transposase_reg"/>
</dbReference>
<organism evidence="1">
    <name type="scientific">Pectinophora gossypiella</name>
    <name type="common">Cotton pink bollworm</name>
    <name type="synonym">Depressaria gossypiella</name>
    <dbReference type="NCBI Taxonomy" id="13191"/>
    <lineage>
        <taxon>Eukaryota</taxon>
        <taxon>Metazoa</taxon>
        <taxon>Ecdysozoa</taxon>
        <taxon>Arthropoda</taxon>
        <taxon>Hexapoda</taxon>
        <taxon>Insecta</taxon>
        <taxon>Pterygota</taxon>
        <taxon>Neoptera</taxon>
        <taxon>Endopterygota</taxon>
        <taxon>Lepidoptera</taxon>
        <taxon>Glossata</taxon>
        <taxon>Ditrysia</taxon>
        <taxon>Gelechioidea</taxon>
        <taxon>Gelechiidae</taxon>
        <taxon>Apatetrinae</taxon>
        <taxon>Pectinophora</taxon>
    </lineage>
</organism>
<sequence length="385" mass="44232">DNLRALCVQLVAVYGRPLDMINDEPFQKLLRLAAPSISKVINKGTIEKMIPEVSYKLKLKITSEINQKLIILKLDTVICVERKFLGINVQYVKDNKIVVRNLAVLEIHRSPTEEYLTERVLEVLQDFTIPIEQVYAIITDNGSNLKRPAILMGGNFYAEDVMDTNEDNDQWDVFDDDDIDDSEDEEQDVEQIAERSQYFEFSHNAILHNLTPDIKTGFRIRGMLCAAHTLQITIKDAINENGKVQHILEMARRVVKILRNTFNKNVIKQANLRAPIIDCPSRWTSTFTMLVRLASLRTLCENIDEVTEIISSTFWSEIDALINCLETLYKCSLVVQKKQLTVGDFFITWLKCKTHIECIKHHLADSIHKAMEKKEKGLLESDIIL</sequence>
<evidence type="ECO:0008006" key="2">
    <source>
        <dbReference type="Google" id="ProtNLM"/>
    </source>
</evidence>
<dbReference type="GO" id="GO:0005634">
    <property type="term" value="C:nucleus"/>
    <property type="evidence" value="ECO:0007669"/>
    <property type="project" value="TreeGrafter"/>
</dbReference>
<dbReference type="SUPFAM" id="SSF53098">
    <property type="entry name" value="Ribonuclease H-like"/>
    <property type="match status" value="1"/>
</dbReference>
<dbReference type="GO" id="GO:0006357">
    <property type="term" value="P:regulation of transcription by RNA polymerase II"/>
    <property type="evidence" value="ECO:0007669"/>
    <property type="project" value="TreeGrafter"/>
</dbReference>
<evidence type="ECO:0000313" key="1">
    <source>
        <dbReference type="EMBL" id="JAT84221.1"/>
    </source>
</evidence>
<gene>
    <name evidence="1" type="ORF">g.3783</name>
</gene>
<feature type="non-terminal residue" evidence="1">
    <location>
        <position position="1"/>
    </location>
</feature>
<proteinExistence type="predicted"/>
<dbReference type="OrthoDB" id="5103at2759"/>
<dbReference type="PANTHER" id="PTHR46169:SF29">
    <property type="entry name" value="DNA REPLICATION-RELATED ELEMENT FACTOR, ISOFORM A"/>
    <property type="match status" value="1"/>
</dbReference>
<reference evidence="1" key="1">
    <citation type="submission" date="2015-09" db="EMBL/GenBank/DDBJ databases">
        <title>De novo assembly of Pectinophora gossypiella (Pink Bollworm) gut transcriptome.</title>
        <authorList>
            <person name="Tassone E.E."/>
        </authorList>
    </citation>
    <scope>NUCLEOTIDE SEQUENCE</scope>
</reference>
<name>A0A1E1WBH3_PECGO</name>
<dbReference type="EMBL" id="GDQN01006833">
    <property type="protein sequence ID" value="JAT84221.1"/>
    <property type="molecule type" value="Transcribed_RNA"/>
</dbReference>
<feature type="non-terminal residue" evidence="1">
    <location>
        <position position="385"/>
    </location>
</feature>
<accession>A0A1E1WBH3</accession>
<dbReference type="PANTHER" id="PTHR46169">
    <property type="entry name" value="DNA REPLICATION-RELATED ELEMENT FACTOR, ISOFORM A"/>
    <property type="match status" value="1"/>
</dbReference>